<sequence length="186" mass="21632">FPGEIESMVNFLWVAVHNKKFGVEINQAFEESFNGYGLNHSIEEAAISWMIAENFRLGNEMSRQTGEYRQEFSYQPRGHAKYADVVRLFDWDAFEQFNRNTSESYENGEINYDDDVNNVPTDDRLLRMSQAFGYDLRPLIHFWGVHPDNATSLETEIKNSDLKKSTAIYDQLSFYKTIVPANNEAF</sequence>
<reference evidence="2 3" key="1">
    <citation type="submission" date="2024-09" db="EMBL/GenBank/DDBJ databases">
        <authorList>
            <person name="Sun Q."/>
            <person name="Mori K."/>
        </authorList>
    </citation>
    <scope>NUCLEOTIDE SEQUENCE [LARGE SCALE GENOMIC DNA]</scope>
    <source>
        <strain evidence="2 3">CECT 8286</strain>
    </source>
</reference>
<organism evidence="2 3">
    <name type="scientific">Formosa undariae</name>
    <dbReference type="NCBI Taxonomy" id="1325436"/>
    <lineage>
        <taxon>Bacteria</taxon>
        <taxon>Pseudomonadati</taxon>
        <taxon>Bacteroidota</taxon>
        <taxon>Flavobacteriia</taxon>
        <taxon>Flavobacteriales</taxon>
        <taxon>Flavobacteriaceae</taxon>
        <taxon>Formosa</taxon>
    </lineage>
</organism>
<dbReference type="Proteomes" id="UP001589605">
    <property type="component" value="Unassembled WGS sequence"/>
</dbReference>
<proteinExistence type="predicted"/>
<evidence type="ECO:0000313" key="1">
    <source>
        <dbReference type="EMBL" id="MFB9053057.1"/>
    </source>
</evidence>
<feature type="non-terminal residue" evidence="2">
    <location>
        <position position="186"/>
    </location>
</feature>
<dbReference type="RefSeq" id="WP_382382241.1">
    <property type="nucleotide sequence ID" value="NZ_JBHMEZ010000005.1"/>
</dbReference>
<dbReference type="EMBL" id="JBHMEZ010000006">
    <property type="protein sequence ID" value="MFB9053058.1"/>
    <property type="molecule type" value="Genomic_DNA"/>
</dbReference>
<accession>A0ABV5F0T4</accession>
<protein>
    <submittedName>
        <fullName evidence="2">Uncharacterized protein</fullName>
    </submittedName>
</protein>
<keyword evidence="3" id="KW-1185">Reference proteome</keyword>
<dbReference type="EMBL" id="JBHMEZ010000005">
    <property type="protein sequence ID" value="MFB9053057.1"/>
    <property type="molecule type" value="Genomic_DNA"/>
</dbReference>
<comment type="caution">
    <text evidence="2">The sequence shown here is derived from an EMBL/GenBank/DDBJ whole genome shotgun (WGS) entry which is preliminary data.</text>
</comment>
<feature type="non-terminal residue" evidence="2">
    <location>
        <position position="1"/>
    </location>
</feature>
<gene>
    <name evidence="1" type="ORF">ACFFVB_08170</name>
    <name evidence="2" type="ORF">ACFFVB_08175</name>
</gene>
<evidence type="ECO:0000313" key="2">
    <source>
        <dbReference type="EMBL" id="MFB9053058.1"/>
    </source>
</evidence>
<evidence type="ECO:0000313" key="3">
    <source>
        <dbReference type="Proteomes" id="UP001589605"/>
    </source>
</evidence>
<name>A0ABV5F0T4_9FLAO</name>